<evidence type="ECO:0000313" key="1">
    <source>
        <dbReference type="EMBL" id="EAW29720.1"/>
    </source>
</evidence>
<dbReference type="AlphaFoldDB" id="A0YHI9"/>
<dbReference type="eggNOG" id="COG1075">
    <property type="taxonomic scope" value="Bacteria"/>
</dbReference>
<accession>A0YHI9</accession>
<organism evidence="1 2">
    <name type="scientific">marine gamma proteobacterium HTCC2143</name>
    <dbReference type="NCBI Taxonomy" id="247633"/>
    <lineage>
        <taxon>Bacteria</taxon>
        <taxon>Pseudomonadati</taxon>
        <taxon>Pseudomonadota</taxon>
        <taxon>Gammaproteobacteria</taxon>
        <taxon>Cellvibrionales</taxon>
        <taxon>Spongiibacteraceae</taxon>
        <taxon>BD1-7 clade</taxon>
    </lineage>
</organism>
<evidence type="ECO:0008006" key="3">
    <source>
        <dbReference type="Google" id="ProtNLM"/>
    </source>
</evidence>
<evidence type="ECO:0000313" key="2">
    <source>
        <dbReference type="Proteomes" id="UP000004931"/>
    </source>
</evidence>
<gene>
    <name evidence="1" type="ORF">GP2143_12311</name>
</gene>
<keyword evidence="2" id="KW-1185">Reference proteome</keyword>
<dbReference type="STRING" id="247633.GP2143_12311"/>
<dbReference type="Proteomes" id="UP000004931">
    <property type="component" value="Unassembled WGS sequence"/>
</dbReference>
<name>A0YHI9_9GAMM</name>
<dbReference type="EMBL" id="AAVT01000017">
    <property type="protein sequence ID" value="EAW29720.1"/>
    <property type="molecule type" value="Genomic_DNA"/>
</dbReference>
<comment type="caution">
    <text evidence="1">The sequence shown here is derived from an EMBL/GenBank/DDBJ whole genome shotgun (WGS) entry which is preliminary data.</text>
</comment>
<sequence length="246" mass="27121">MQGPSNLLRLTEPLRAAVDLSTLTLAMPWLRFFKAGDGHPVMVIPGFTASGRSTKIIRDFLTARGYQASCWEQGTNMGVRGDLYDGAVDILEKIHAETGLKVSLVGQSLGGIYAREIAKRQPHLVRQVISLGSPFNTIGSRSSKNTEQPFAQTLRHESAHFRAMEWQPSEAPPMPTTAIFSKADGICHWRTCRQHNGHSSTENIEVLGSHIGMGVNPQVLFVLANRLSQAENNWQPFTSSRYLGLP</sequence>
<protein>
    <recommendedName>
        <fullName evidence="3">AB hydrolase-1 domain-containing protein</fullName>
    </recommendedName>
</protein>
<dbReference type="OrthoDB" id="345573at2"/>
<dbReference type="Gene3D" id="3.40.50.1820">
    <property type="entry name" value="alpha/beta hydrolase"/>
    <property type="match status" value="1"/>
</dbReference>
<reference evidence="1 2" key="1">
    <citation type="journal article" date="2010" name="J. Bacteriol.">
        <title>Genome sequence of the oligotrophic marine Gammaproteobacterium HTCC2143, isolated from the Oregon Coast.</title>
        <authorList>
            <person name="Oh H.M."/>
            <person name="Kang I."/>
            <person name="Ferriera S."/>
            <person name="Giovannoni S.J."/>
            <person name="Cho J.C."/>
        </authorList>
    </citation>
    <scope>NUCLEOTIDE SEQUENCE [LARGE SCALE GENOMIC DNA]</scope>
    <source>
        <strain evidence="1 2">HTCC2143</strain>
    </source>
</reference>
<dbReference type="SUPFAM" id="SSF53474">
    <property type="entry name" value="alpha/beta-Hydrolases"/>
    <property type="match status" value="1"/>
</dbReference>
<proteinExistence type="predicted"/>
<dbReference type="InterPro" id="IPR029058">
    <property type="entry name" value="AB_hydrolase_fold"/>
</dbReference>